<sequence>MPAACATIDHRSPTADPANPPCSPHTTPQTSRSLPSPNLLPDILTASSPTKLPPQSPLPGPPDSPATSLELQTSVFDFASPATVAAITHGHPINAQPPRYHNHLSS</sequence>
<evidence type="ECO:0000313" key="2">
    <source>
        <dbReference type="EMBL" id="KAJ6837429.1"/>
    </source>
</evidence>
<evidence type="ECO:0000256" key="1">
    <source>
        <dbReference type="SAM" id="MobiDB-lite"/>
    </source>
</evidence>
<reference evidence="2" key="2">
    <citation type="submission" date="2023-04" db="EMBL/GenBank/DDBJ databases">
        <authorList>
            <person name="Bruccoleri R.E."/>
            <person name="Oakeley E.J."/>
            <person name="Faust A.-M."/>
            <person name="Dessus-Babus S."/>
            <person name="Altorfer M."/>
            <person name="Burckhardt D."/>
            <person name="Oertli M."/>
            <person name="Naumann U."/>
            <person name="Petersen F."/>
            <person name="Wong J."/>
        </authorList>
    </citation>
    <scope>NUCLEOTIDE SEQUENCE</scope>
    <source>
        <strain evidence="2">GSM-AAB239-AS_SAM_17_03QT</strain>
        <tissue evidence="2">Leaf</tissue>
    </source>
</reference>
<accession>A0AAX6H8R8</accession>
<name>A0AAX6H8R8_IRIPA</name>
<protein>
    <submittedName>
        <fullName evidence="2">Uncharacterized protein</fullName>
    </submittedName>
</protein>
<organism evidence="2 3">
    <name type="scientific">Iris pallida</name>
    <name type="common">Sweet iris</name>
    <dbReference type="NCBI Taxonomy" id="29817"/>
    <lineage>
        <taxon>Eukaryota</taxon>
        <taxon>Viridiplantae</taxon>
        <taxon>Streptophyta</taxon>
        <taxon>Embryophyta</taxon>
        <taxon>Tracheophyta</taxon>
        <taxon>Spermatophyta</taxon>
        <taxon>Magnoliopsida</taxon>
        <taxon>Liliopsida</taxon>
        <taxon>Asparagales</taxon>
        <taxon>Iridaceae</taxon>
        <taxon>Iridoideae</taxon>
        <taxon>Irideae</taxon>
        <taxon>Iris</taxon>
    </lineage>
</organism>
<dbReference type="AlphaFoldDB" id="A0AAX6H8R8"/>
<reference evidence="2" key="1">
    <citation type="journal article" date="2023" name="GigaByte">
        <title>Genome assembly of the bearded iris, Iris pallida Lam.</title>
        <authorList>
            <person name="Bruccoleri R.E."/>
            <person name="Oakeley E.J."/>
            <person name="Faust A.M.E."/>
            <person name="Altorfer M."/>
            <person name="Dessus-Babus S."/>
            <person name="Burckhardt D."/>
            <person name="Oertli M."/>
            <person name="Naumann U."/>
            <person name="Petersen F."/>
            <person name="Wong J."/>
        </authorList>
    </citation>
    <scope>NUCLEOTIDE SEQUENCE</scope>
    <source>
        <strain evidence="2">GSM-AAB239-AS_SAM_17_03QT</strain>
    </source>
</reference>
<evidence type="ECO:0000313" key="3">
    <source>
        <dbReference type="Proteomes" id="UP001140949"/>
    </source>
</evidence>
<feature type="compositionally biased region" description="Pro residues" evidence="1">
    <location>
        <begin position="51"/>
        <end position="64"/>
    </location>
</feature>
<dbReference type="Proteomes" id="UP001140949">
    <property type="component" value="Unassembled WGS sequence"/>
</dbReference>
<feature type="compositionally biased region" description="Polar residues" evidence="1">
    <location>
        <begin position="24"/>
        <end position="36"/>
    </location>
</feature>
<dbReference type="EMBL" id="JANAVB010011397">
    <property type="protein sequence ID" value="KAJ6837429.1"/>
    <property type="molecule type" value="Genomic_DNA"/>
</dbReference>
<keyword evidence="3" id="KW-1185">Reference proteome</keyword>
<feature type="region of interest" description="Disordered" evidence="1">
    <location>
        <begin position="1"/>
        <end position="68"/>
    </location>
</feature>
<gene>
    <name evidence="2" type="ORF">M6B38_120790</name>
</gene>
<comment type="caution">
    <text evidence="2">The sequence shown here is derived from an EMBL/GenBank/DDBJ whole genome shotgun (WGS) entry which is preliminary data.</text>
</comment>
<proteinExistence type="predicted"/>